<feature type="compositionally biased region" description="Polar residues" evidence="1">
    <location>
        <begin position="601"/>
        <end position="611"/>
    </location>
</feature>
<evidence type="ECO:0000313" key="2">
    <source>
        <dbReference type="EMBL" id="KIY69221.1"/>
    </source>
</evidence>
<dbReference type="PANTHER" id="PTHR45691:SF6">
    <property type="entry name" value="PROTEIN DIAPHANOUS"/>
    <property type="match status" value="1"/>
</dbReference>
<feature type="region of interest" description="Disordered" evidence="1">
    <location>
        <begin position="404"/>
        <end position="472"/>
    </location>
</feature>
<feature type="compositionally biased region" description="Acidic residues" evidence="1">
    <location>
        <begin position="107"/>
        <end position="118"/>
    </location>
</feature>
<sequence length="812" mass="85539">MDDPWANAWGDNDDAKPEPASLASGTWFPSSPPPVAELDIADDEGAAPWPVAAPAWSEPAWTEPTRSEPSEPDEEPPAVDEIYSPRIVDDVEAVAEDTWKAAAAEAADGEEGREEPDEWQAAIKQKEQQDRYVPPELLASILAEFQELSSDLFPNEDIPTPNLQGVEDIAELSSSIQRLVPEDIVIPPQRDFGQTFTSKHLADTLKLTRHSSLTRSSPFSHYTSTKGTFVWESTLKEDEYVPSGWRIMGKDEAAAPQETKKTGGLLSFFGRRASTPPASGQTSPRSVSSSPRPSLDATKRLSTSSITSNSSPLSPTTATAPPAPAAVIVPVTTPVVPEAVPPSAVSRFLNRFSRTKSGSRNNSLALSSDDLDFLSDSVPSASDEGEDLFGDNSNHQLNALASFVSSEPTPLPPPLAPPPRASPRPPAVSLTSYTPTMKPLASPGMPPMSPMPALPSPQLKNFTPIPPSRKTMPTAIMSSATATNAPSAFALPPPPSSRGHTPSVEKQSKIFEDDDDDDFADFQTHTGPATSLSHHKTYSSIGDASFGSSSSTQGLFNGVNTGGKNNSMSFDDFDDFITSPPPRTLRTPSPPRVPAKMPMPTSFSDNVLASTRQQPPPRIPIAAPSIQPVSTFREDTPSPPVKRPTRTANHQKTLSLMESMAGKSWAASDAPPSPLPPALPKPPGQTNGHRRAMESISSVGSLLDEDEDGGLIGNVGRLGGVSSTSSATGLGGMGNGFGSTSQGNGASGAFNGLGGLGVMSSRGSTPQPAPFSQSQKPNEAQAFDGLVPSKPAQPAKQTGGLSAQDLSFFEGL</sequence>
<dbReference type="Proteomes" id="UP000054007">
    <property type="component" value="Unassembled WGS sequence"/>
</dbReference>
<organism evidence="2 3">
    <name type="scientific">Cylindrobasidium torrendii FP15055 ss-10</name>
    <dbReference type="NCBI Taxonomy" id="1314674"/>
    <lineage>
        <taxon>Eukaryota</taxon>
        <taxon>Fungi</taxon>
        <taxon>Dikarya</taxon>
        <taxon>Basidiomycota</taxon>
        <taxon>Agaricomycotina</taxon>
        <taxon>Agaricomycetes</taxon>
        <taxon>Agaricomycetidae</taxon>
        <taxon>Agaricales</taxon>
        <taxon>Marasmiineae</taxon>
        <taxon>Physalacriaceae</taxon>
        <taxon>Cylindrobasidium</taxon>
    </lineage>
</organism>
<dbReference type="InterPro" id="IPR051412">
    <property type="entry name" value="Formin_Homology_Diaphanous_sf"/>
</dbReference>
<proteinExistence type="predicted"/>
<keyword evidence="3" id="KW-1185">Reference proteome</keyword>
<feature type="region of interest" description="Disordered" evidence="1">
    <location>
        <begin position="268"/>
        <end position="321"/>
    </location>
</feature>
<feature type="compositionally biased region" description="Pro residues" evidence="1">
    <location>
        <begin position="671"/>
        <end position="683"/>
    </location>
</feature>
<protein>
    <submittedName>
        <fullName evidence="2">Uncharacterized protein</fullName>
    </submittedName>
</protein>
<feature type="compositionally biased region" description="Polar residues" evidence="1">
    <location>
        <begin position="795"/>
        <end position="805"/>
    </location>
</feature>
<feature type="compositionally biased region" description="Polar residues" evidence="1">
    <location>
        <begin position="761"/>
        <end position="778"/>
    </location>
</feature>
<dbReference type="OrthoDB" id="3262497at2759"/>
<feature type="compositionally biased region" description="Polar residues" evidence="1">
    <location>
        <begin position="558"/>
        <end position="569"/>
    </location>
</feature>
<dbReference type="PANTHER" id="PTHR45691">
    <property type="entry name" value="PROTEIN DIAPHANOUS"/>
    <property type="match status" value="1"/>
</dbReference>
<feature type="compositionally biased region" description="Low complexity" evidence="1">
    <location>
        <begin position="283"/>
        <end position="294"/>
    </location>
</feature>
<gene>
    <name evidence="2" type="ORF">CYLTODRAFT_489120</name>
</gene>
<reference evidence="2 3" key="1">
    <citation type="journal article" date="2015" name="Fungal Genet. Biol.">
        <title>Evolution of novel wood decay mechanisms in Agaricales revealed by the genome sequences of Fistulina hepatica and Cylindrobasidium torrendii.</title>
        <authorList>
            <person name="Floudas D."/>
            <person name="Held B.W."/>
            <person name="Riley R."/>
            <person name="Nagy L.G."/>
            <person name="Koehler G."/>
            <person name="Ransdell A.S."/>
            <person name="Younus H."/>
            <person name="Chow J."/>
            <person name="Chiniquy J."/>
            <person name="Lipzen A."/>
            <person name="Tritt A."/>
            <person name="Sun H."/>
            <person name="Haridas S."/>
            <person name="LaButti K."/>
            <person name="Ohm R.A."/>
            <person name="Kues U."/>
            <person name="Blanchette R.A."/>
            <person name="Grigoriev I.V."/>
            <person name="Minto R.E."/>
            <person name="Hibbett D.S."/>
        </authorList>
    </citation>
    <scope>NUCLEOTIDE SEQUENCE [LARGE SCALE GENOMIC DNA]</scope>
    <source>
        <strain evidence="2 3">FP15055 ss-10</strain>
    </source>
</reference>
<accession>A0A0D7BHW5</accession>
<dbReference type="STRING" id="1314674.A0A0D7BHW5"/>
<feature type="compositionally biased region" description="Low complexity" evidence="1">
    <location>
        <begin position="46"/>
        <end position="64"/>
    </location>
</feature>
<evidence type="ECO:0000313" key="3">
    <source>
        <dbReference type="Proteomes" id="UP000054007"/>
    </source>
</evidence>
<dbReference type="EMBL" id="KN880488">
    <property type="protein sequence ID" value="KIY69221.1"/>
    <property type="molecule type" value="Genomic_DNA"/>
</dbReference>
<feature type="compositionally biased region" description="Pro residues" evidence="1">
    <location>
        <begin position="409"/>
        <end position="426"/>
    </location>
</feature>
<evidence type="ECO:0000256" key="1">
    <source>
        <dbReference type="SAM" id="MobiDB-lite"/>
    </source>
</evidence>
<feature type="region of interest" description="Disordered" evidence="1">
    <location>
        <begin position="745"/>
        <end position="812"/>
    </location>
</feature>
<feature type="compositionally biased region" description="Pro residues" evidence="1">
    <location>
        <begin position="444"/>
        <end position="455"/>
    </location>
</feature>
<feature type="region of interest" description="Disordered" evidence="1">
    <location>
        <begin position="485"/>
        <end position="709"/>
    </location>
</feature>
<dbReference type="AlphaFoldDB" id="A0A0D7BHW5"/>
<dbReference type="GO" id="GO:0005884">
    <property type="term" value="C:actin filament"/>
    <property type="evidence" value="ECO:0007669"/>
    <property type="project" value="TreeGrafter"/>
</dbReference>
<feature type="compositionally biased region" description="Polar residues" evidence="1">
    <location>
        <begin position="523"/>
        <end position="532"/>
    </location>
</feature>
<feature type="compositionally biased region" description="Low complexity" evidence="1">
    <location>
        <begin position="302"/>
        <end position="321"/>
    </location>
</feature>
<name>A0A0D7BHW5_9AGAR</name>
<feature type="compositionally biased region" description="Pro residues" evidence="1">
    <location>
        <begin position="579"/>
        <end position="593"/>
    </location>
</feature>
<feature type="region of interest" description="Disordered" evidence="1">
    <location>
        <begin position="1"/>
        <end position="129"/>
    </location>
</feature>
<dbReference type="GO" id="GO:0030041">
    <property type="term" value="P:actin filament polymerization"/>
    <property type="evidence" value="ECO:0007669"/>
    <property type="project" value="TreeGrafter"/>
</dbReference>
<feature type="compositionally biased region" description="Polar residues" evidence="1">
    <location>
        <begin position="646"/>
        <end position="656"/>
    </location>
</feature>
<feature type="compositionally biased region" description="Low complexity" evidence="1">
    <location>
        <begin position="539"/>
        <end position="554"/>
    </location>
</feature>